<dbReference type="GO" id="GO:0001732">
    <property type="term" value="P:formation of cytoplasmic translation initiation complex"/>
    <property type="evidence" value="ECO:0007669"/>
    <property type="project" value="UniProtKB-UniRule"/>
</dbReference>
<evidence type="ECO:0000256" key="2">
    <source>
        <dbReference type="ARBA" id="ARBA00022540"/>
    </source>
</evidence>
<dbReference type="GO" id="GO:0031369">
    <property type="term" value="F:translation initiation factor binding"/>
    <property type="evidence" value="ECO:0007669"/>
    <property type="project" value="InterPro"/>
</dbReference>
<feature type="compositionally biased region" description="Acidic residues" evidence="6">
    <location>
        <begin position="12"/>
        <end position="32"/>
    </location>
</feature>
<evidence type="ECO:0000256" key="4">
    <source>
        <dbReference type="HAMAP-Rule" id="MF_03002"/>
    </source>
</evidence>
<dbReference type="GO" id="GO:0016282">
    <property type="term" value="C:eukaryotic 43S preinitiation complex"/>
    <property type="evidence" value="ECO:0007669"/>
    <property type="project" value="UniProtKB-UniRule"/>
</dbReference>
<comment type="subunit">
    <text evidence="4">Component of the eukaryotic translation initiation factor 3 (eIF-3) complex.</text>
</comment>
<dbReference type="Pfam" id="PF05470">
    <property type="entry name" value="eIF-3c_N"/>
    <property type="match status" value="1"/>
</dbReference>
<dbReference type="GO" id="GO:0005852">
    <property type="term" value="C:eukaryotic translation initiation factor 3 complex"/>
    <property type="evidence" value="ECO:0007669"/>
    <property type="project" value="UniProtKB-UniRule"/>
</dbReference>
<dbReference type="SUPFAM" id="SSF46785">
    <property type="entry name" value="Winged helix' DNA-binding domain"/>
    <property type="match status" value="1"/>
</dbReference>
<dbReference type="InterPro" id="IPR008905">
    <property type="entry name" value="EIF3C_N_dom"/>
</dbReference>
<evidence type="ECO:0000256" key="5">
    <source>
        <dbReference type="SAM" id="Coils"/>
    </source>
</evidence>
<evidence type="ECO:0000256" key="3">
    <source>
        <dbReference type="ARBA" id="ARBA00022917"/>
    </source>
</evidence>
<feature type="domain" description="PCI" evidence="7">
    <location>
        <begin position="607"/>
        <end position="779"/>
    </location>
</feature>
<reference evidence="8" key="1">
    <citation type="submission" date="2023-03" db="EMBL/GenBank/DDBJ databases">
        <authorList>
            <person name="Julca I."/>
        </authorList>
    </citation>
    <scope>NUCLEOTIDE SEQUENCE</scope>
</reference>
<comment type="similarity">
    <text evidence="4">Belongs to the eIF-3 subunit C family.</text>
</comment>
<dbReference type="GO" id="GO:0003723">
    <property type="term" value="F:RNA binding"/>
    <property type="evidence" value="ECO:0007669"/>
    <property type="project" value="InterPro"/>
</dbReference>
<dbReference type="Pfam" id="PF26569">
    <property type="entry name" value="EIF3CL_C"/>
    <property type="match status" value="1"/>
</dbReference>
<proteinExistence type="inferred from homology"/>
<keyword evidence="2 4" id="KW-0396">Initiation factor</keyword>
<dbReference type="Proteomes" id="UP001161247">
    <property type="component" value="Chromosome 1"/>
</dbReference>
<comment type="function">
    <text evidence="4">Component of the eukaryotic translation initiation factor 3 (eIF-3) complex, which is involved in protein synthesis of a specialized repertoire of mRNAs and, together with other initiation factors, stimulates binding of mRNA and methionyl-tRNAi to the 40S ribosome. The eIF-3 complex specifically targets and initiates translation of a subset of mRNAs involved in cell proliferation.</text>
</comment>
<dbReference type="PANTHER" id="PTHR13937">
    <property type="entry name" value="EUKARYOTIC TRANSLATION INITATION FACTOR 3, SUBUNIT 8 EIF3S8 -RELATED"/>
    <property type="match status" value="1"/>
</dbReference>
<name>A0AAV1C792_OLDCO</name>
<evidence type="ECO:0000313" key="9">
    <source>
        <dbReference type="Proteomes" id="UP001161247"/>
    </source>
</evidence>
<dbReference type="AlphaFoldDB" id="A0AAV1C792"/>
<dbReference type="HAMAP" id="MF_03002">
    <property type="entry name" value="eIF3c"/>
    <property type="match status" value="1"/>
</dbReference>
<feature type="region of interest" description="Disordered" evidence="6">
    <location>
        <begin position="801"/>
        <end position="820"/>
    </location>
</feature>
<keyword evidence="5" id="KW-0175">Coiled coil</keyword>
<dbReference type="InterPro" id="IPR000717">
    <property type="entry name" value="PCI_dom"/>
</dbReference>
<evidence type="ECO:0000256" key="6">
    <source>
        <dbReference type="SAM" id="MobiDB-lite"/>
    </source>
</evidence>
<keyword evidence="9" id="KW-1185">Reference proteome</keyword>
<feature type="region of interest" description="Disordered" evidence="6">
    <location>
        <begin position="1"/>
        <end position="56"/>
    </location>
</feature>
<protein>
    <recommendedName>
        <fullName evidence="4">Eukaryotic translation initiation factor 3 subunit C</fullName>
        <shortName evidence="4">eIF3c</shortName>
    </recommendedName>
    <alternativeName>
        <fullName evidence="4">Eukaryotic translation initiation factor 3 subunit 8</fullName>
    </alternativeName>
    <alternativeName>
        <fullName evidence="4">eIF3 p110</fullName>
    </alternativeName>
</protein>
<evidence type="ECO:0000256" key="1">
    <source>
        <dbReference type="ARBA" id="ARBA00022490"/>
    </source>
</evidence>
<keyword evidence="1 4" id="KW-0963">Cytoplasm</keyword>
<dbReference type="SMART" id="SM00088">
    <property type="entry name" value="PINT"/>
    <property type="match status" value="1"/>
</dbReference>
<dbReference type="GO" id="GO:0003743">
    <property type="term" value="F:translation initiation factor activity"/>
    <property type="evidence" value="ECO:0007669"/>
    <property type="project" value="UniProtKB-UniRule"/>
</dbReference>
<feature type="compositionally biased region" description="Gly residues" evidence="6">
    <location>
        <begin position="849"/>
        <end position="859"/>
    </location>
</feature>
<dbReference type="InterPro" id="IPR036390">
    <property type="entry name" value="WH_DNA-bd_sf"/>
</dbReference>
<dbReference type="Pfam" id="PF01399">
    <property type="entry name" value="PCI"/>
    <property type="match status" value="1"/>
</dbReference>
<dbReference type="InterPro" id="IPR027516">
    <property type="entry name" value="EIF3C"/>
</dbReference>
<keyword evidence="3 4" id="KW-0648">Protein biosynthesis</keyword>
<feature type="region of interest" description="Disordered" evidence="6">
    <location>
        <begin position="825"/>
        <end position="912"/>
    </location>
</feature>
<organism evidence="8 9">
    <name type="scientific">Oldenlandia corymbosa var. corymbosa</name>
    <dbReference type="NCBI Taxonomy" id="529605"/>
    <lineage>
        <taxon>Eukaryota</taxon>
        <taxon>Viridiplantae</taxon>
        <taxon>Streptophyta</taxon>
        <taxon>Embryophyta</taxon>
        <taxon>Tracheophyta</taxon>
        <taxon>Spermatophyta</taxon>
        <taxon>Magnoliopsida</taxon>
        <taxon>eudicotyledons</taxon>
        <taxon>Gunneridae</taxon>
        <taxon>Pentapetalae</taxon>
        <taxon>asterids</taxon>
        <taxon>lamiids</taxon>
        <taxon>Gentianales</taxon>
        <taxon>Rubiaceae</taxon>
        <taxon>Rubioideae</taxon>
        <taxon>Spermacoceae</taxon>
        <taxon>Hedyotis-Oldenlandia complex</taxon>
        <taxon>Oldenlandia</taxon>
    </lineage>
</organism>
<dbReference type="PANTHER" id="PTHR13937:SF0">
    <property type="entry name" value="EUKARYOTIC TRANSLATION INITIATION FACTOR 3 SUBUNIT C-RELATED"/>
    <property type="match status" value="1"/>
</dbReference>
<feature type="coiled-coil region" evidence="5">
    <location>
        <begin position="145"/>
        <end position="172"/>
    </location>
</feature>
<feature type="compositionally biased region" description="Polar residues" evidence="6">
    <location>
        <begin position="1"/>
        <end position="10"/>
    </location>
</feature>
<gene>
    <name evidence="8" type="ORF">OLC1_LOCUS2757</name>
</gene>
<accession>A0AAV1C792</accession>
<dbReference type="FunFam" id="1.10.10.10:FF:000300">
    <property type="entry name" value="Eukaryotic translation initiation factor 3 subunit C"/>
    <property type="match status" value="1"/>
</dbReference>
<feature type="region of interest" description="Disordered" evidence="6">
    <location>
        <begin position="174"/>
        <end position="215"/>
    </location>
</feature>
<dbReference type="InterPro" id="IPR058999">
    <property type="entry name" value="EIF3CL_C"/>
</dbReference>
<feature type="compositionally biased region" description="Acidic residues" evidence="6">
    <location>
        <begin position="174"/>
        <end position="210"/>
    </location>
</feature>
<dbReference type="GO" id="GO:0033290">
    <property type="term" value="C:eukaryotic 48S preinitiation complex"/>
    <property type="evidence" value="ECO:0007669"/>
    <property type="project" value="UniProtKB-UniRule"/>
</dbReference>
<evidence type="ECO:0000259" key="7">
    <source>
        <dbReference type="PROSITE" id="PS50250"/>
    </source>
</evidence>
<dbReference type="EMBL" id="OX459118">
    <property type="protein sequence ID" value="CAI9090657.1"/>
    <property type="molecule type" value="Genomic_DNA"/>
</dbReference>
<comment type="subcellular location">
    <subcellularLocation>
        <location evidence="4">Cytoplasm</location>
    </subcellularLocation>
</comment>
<dbReference type="PROSITE" id="PS50250">
    <property type="entry name" value="PCI"/>
    <property type="match status" value="1"/>
</dbReference>
<sequence length="912" mass="103790">MASKFWTQGGESESEEEENSEVELSEDEVQVEETDKAVKNKYYQTSDDEDTDDDVKRVVKPVKEKRFEEMTNTIDQMKNAMKINDWVSLQESFDKINKQLEKVMRVTEAAKVPSEYIKALVMLEDFLNESLANKEAKKKMSTSNAKALNSMKQKLKKNNKQYEELIIRYRENPEVSDEEKDEIVDSDEESVTDVEDPTELESDRDEDDDKKDDQDIEKWNIVRKDKFDKQFSNPNQVTWDTVNKKFKEIVAVRGRKGTGRIELVEQLTFLTRVAKTPAQKLEILFSVVSAQFDVNPSLNTHMPINVWKKCVQNMLIILDILSQYPNIVVDDTIEPDENETQKGADYDGTIRIWGNLVAFLERIDVEFFKSLQVIDPHTREYIERLRDEPLLAVLSQNIQEYLEKAGDSKGAAKVALKRVELIYYKPQEVYDAMRKLAELSESSDGEMESGEQPKIEEKRPPVVATPELVPRKPTFPESSRTLMDILVSVIYKSGDERTKARAMLCDIYHHALRDEFATSRDLLLMSHLQDNVQHMDISTQILFNRAMAQLGLCAFRVGLIAEAHSCLSELYSAGRVKELLAQGVSQSRFHEKTPEQERMERRRQMPYHMHINLELLEAVHLICAMLLEVPNMAANSHDAKRKVISKTFRRLLEVSERQTFTGPPENVRDHVMAATRALRQGDFEKAFNVITSLDVWRLLRDKDGVLGMLKGKIKEEALRTYLFTYSSSYDSLSLDQLAKMFDLSDTQTHSIVSRMMITEELHASWDQPTRCMVFHDVEHSRLQALAFHLAEKLSVLAESNERAMESRVGGGGLDNVPMRRRDGQDYASAAASGGGGRWPDLSNTQGRHGSSGGRTGYSTGGRNFSSGQGGYSRDRGSQSRGMGRSYQGGSAARGNQMDGSTRMVSLNRGVRG</sequence>
<evidence type="ECO:0000313" key="8">
    <source>
        <dbReference type="EMBL" id="CAI9090657.1"/>
    </source>
</evidence>